<proteinExistence type="predicted"/>
<evidence type="ECO:0000313" key="5">
    <source>
        <dbReference type="Proteomes" id="UP000663870"/>
    </source>
</evidence>
<feature type="non-terminal residue" evidence="2">
    <location>
        <position position="85"/>
    </location>
</feature>
<feature type="region of interest" description="Disordered" evidence="1">
    <location>
        <begin position="1"/>
        <end position="29"/>
    </location>
</feature>
<evidence type="ECO:0000256" key="1">
    <source>
        <dbReference type="SAM" id="MobiDB-lite"/>
    </source>
</evidence>
<gene>
    <name evidence="3" type="ORF">JXQ802_LOCUS55608</name>
    <name evidence="2" type="ORF">PYM288_LOCUS39077</name>
</gene>
<dbReference type="EMBL" id="CAJNOL010012011">
    <property type="protein sequence ID" value="CAF1658043.1"/>
    <property type="molecule type" value="Genomic_DNA"/>
</dbReference>
<accession>A0A815TZ75</accession>
<dbReference type="AlphaFoldDB" id="A0A815TZ75"/>
<reference evidence="2" key="1">
    <citation type="submission" date="2021-02" db="EMBL/GenBank/DDBJ databases">
        <authorList>
            <person name="Nowell W R."/>
        </authorList>
    </citation>
    <scope>NUCLEOTIDE SEQUENCE</scope>
</reference>
<organism evidence="2 4">
    <name type="scientific">Rotaria sordida</name>
    <dbReference type="NCBI Taxonomy" id="392033"/>
    <lineage>
        <taxon>Eukaryota</taxon>
        <taxon>Metazoa</taxon>
        <taxon>Spiralia</taxon>
        <taxon>Gnathifera</taxon>
        <taxon>Rotifera</taxon>
        <taxon>Eurotatoria</taxon>
        <taxon>Bdelloidea</taxon>
        <taxon>Philodinida</taxon>
        <taxon>Philodinidae</taxon>
        <taxon>Rotaria</taxon>
    </lineage>
</organism>
<dbReference type="Proteomes" id="UP000663854">
    <property type="component" value="Unassembled WGS sequence"/>
</dbReference>
<feature type="non-terminal residue" evidence="2">
    <location>
        <position position="1"/>
    </location>
</feature>
<keyword evidence="5" id="KW-1185">Reference proteome</keyword>
<comment type="caution">
    <text evidence="2">The sequence shown here is derived from an EMBL/GenBank/DDBJ whole genome shotgun (WGS) entry which is preliminary data.</text>
</comment>
<evidence type="ECO:0000313" key="4">
    <source>
        <dbReference type="Proteomes" id="UP000663854"/>
    </source>
</evidence>
<sequence>MASQNLQMSDWSTTETYPSHHQGLSKGTNESRIVSNDAWVVDANQHHSNDQSNKRWILSSKLSEYCTSLSPFLHGLVLGVVVGGL</sequence>
<evidence type="ECO:0000313" key="3">
    <source>
        <dbReference type="EMBL" id="CAF1658043.1"/>
    </source>
</evidence>
<feature type="compositionally biased region" description="Polar residues" evidence="1">
    <location>
        <begin position="1"/>
        <end position="19"/>
    </location>
</feature>
<protein>
    <submittedName>
        <fullName evidence="2">Uncharacterized protein</fullName>
    </submittedName>
</protein>
<dbReference type="EMBL" id="CAJNOH010010199">
    <property type="protein sequence ID" value="CAF1509573.1"/>
    <property type="molecule type" value="Genomic_DNA"/>
</dbReference>
<evidence type="ECO:0000313" key="2">
    <source>
        <dbReference type="EMBL" id="CAF1509573.1"/>
    </source>
</evidence>
<dbReference type="Proteomes" id="UP000663870">
    <property type="component" value="Unassembled WGS sequence"/>
</dbReference>
<name>A0A815TZ75_9BILA</name>